<gene>
    <name evidence="1" type="ORF">KME15_14100</name>
</gene>
<accession>A0A951QC18</accession>
<reference evidence="1" key="2">
    <citation type="journal article" date="2022" name="Microbiol. Resour. Announc.">
        <title>Metagenome Sequencing to Explore Phylogenomics of Terrestrial Cyanobacteria.</title>
        <authorList>
            <person name="Ward R.D."/>
            <person name="Stajich J.E."/>
            <person name="Johansen J.R."/>
            <person name="Huntemann M."/>
            <person name="Clum A."/>
            <person name="Foster B."/>
            <person name="Foster B."/>
            <person name="Roux S."/>
            <person name="Palaniappan K."/>
            <person name="Varghese N."/>
            <person name="Mukherjee S."/>
            <person name="Reddy T.B.K."/>
            <person name="Daum C."/>
            <person name="Copeland A."/>
            <person name="Chen I.A."/>
            <person name="Ivanova N.N."/>
            <person name="Kyrpides N.C."/>
            <person name="Shapiro N."/>
            <person name="Eloe-Fadrosh E.A."/>
            <person name="Pietrasiak N."/>
        </authorList>
    </citation>
    <scope>NUCLEOTIDE SEQUENCE</scope>
    <source>
        <strain evidence="1">UHER 2000/2452</strain>
    </source>
</reference>
<name>A0A951QC18_9CYAN</name>
<dbReference type="AlphaFoldDB" id="A0A951QC18"/>
<reference evidence="1" key="1">
    <citation type="submission" date="2021-05" db="EMBL/GenBank/DDBJ databases">
        <authorList>
            <person name="Pietrasiak N."/>
            <person name="Ward R."/>
            <person name="Stajich J.E."/>
            <person name="Kurbessoian T."/>
        </authorList>
    </citation>
    <scope>NUCLEOTIDE SEQUENCE</scope>
    <source>
        <strain evidence="1">UHER 2000/2452</strain>
    </source>
</reference>
<protein>
    <submittedName>
        <fullName evidence="1">Uncharacterized protein</fullName>
    </submittedName>
</protein>
<organism evidence="1 2">
    <name type="scientific">Drouetiella hepatica Uher 2000/2452</name>
    <dbReference type="NCBI Taxonomy" id="904376"/>
    <lineage>
        <taxon>Bacteria</taxon>
        <taxon>Bacillati</taxon>
        <taxon>Cyanobacteriota</taxon>
        <taxon>Cyanophyceae</taxon>
        <taxon>Oculatellales</taxon>
        <taxon>Oculatellaceae</taxon>
        <taxon>Drouetiella</taxon>
    </lineage>
</organism>
<proteinExistence type="predicted"/>
<evidence type="ECO:0000313" key="2">
    <source>
        <dbReference type="Proteomes" id="UP000757435"/>
    </source>
</evidence>
<dbReference type="Proteomes" id="UP000757435">
    <property type="component" value="Unassembled WGS sequence"/>
</dbReference>
<comment type="caution">
    <text evidence="1">The sequence shown here is derived from an EMBL/GenBank/DDBJ whole genome shotgun (WGS) entry which is preliminary data.</text>
</comment>
<evidence type="ECO:0000313" key="1">
    <source>
        <dbReference type="EMBL" id="MBW4659804.1"/>
    </source>
</evidence>
<sequence length="81" mass="9127">MQQTEKTSTFQQAIEAVEALSLEDQAALLNLVQQRLKHQRREDLLGQVSEAERDYATGNVQRGSVTDLMTELDLGQEELLP</sequence>
<dbReference type="EMBL" id="JAHHHD010000015">
    <property type="protein sequence ID" value="MBW4659804.1"/>
    <property type="molecule type" value="Genomic_DNA"/>
</dbReference>